<keyword evidence="2" id="KW-0479">Metal-binding</keyword>
<evidence type="ECO:0000313" key="7">
    <source>
        <dbReference type="EMBL" id="MBB5198986.1"/>
    </source>
</evidence>
<evidence type="ECO:0000259" key="6">
    <source>
        <dbReference type="PROSITE" id="PS51085"/>
    </source>
</evidence>
<dbReference type="Gene3D" id="1.10.150.120">
    <property type="entry name" value="[2Fe-2S]-binding domain"/>
    <property type="match status" value="1"/>
</dbReference>
<dbReference type="PROSITE" id="PS51085">
    <property type="entry name" value="2FE2S_FER_2"/>
    <property type="match status" value="1"/>
</dbReference>
<dbReference type="PROSITE" id="PS00197">
    <property type="entry name" value="2FE2S_FER_1"/>
    <property type="match status" value="1"/>
</dbReference>
<name>A0A840RPQ4_9BURK</name>
<dbReference type="InterPro" id="IPR006058">
    <property type="entry name" value="2Fe2S_fd_BS"/>
</dbReference>
<proteinExistence type="predicted"/>
<dbReference type="Pfam" id="PF01799">
    <property type="entry name" value="Fer2_2"/>
    <property type="match status" value="1"/>
</dbReference>
<evidence type="ECO:0000256" key="4">
    <source>
        <dbReference type="ARBA" id="ARBA00023004"/>
    </source>
</evidence>
<comment type="caution">
    <text evidence="7">The sequence shown here is derived from an EMBL/GenBank/DDBJ whole genome shotgun (WGS) entry which is preliminary data.</text>
</comment>
<dbReference type="EMBL" id="JACHHQ010000001">
    <property type="protein sequence ID" value="MBB5198986.1"/>
    <property type="molecule type" value="Genomic_DNA"/>
</dbReference>
<dbReference type="Pfam" id="PF00111">
    <property type="entry name" value="Fer2"/>
    <property type="match status" value="1"/>
</dbReference>
<gene>
    <name evidence="7" type="ORF">HNR39_000796</name>
</gene>
<evidence type="ECO:0000313" key="8">
    <source>
        <dbReference type="Proteomes" id="UP000571084"/>
    </source>
</evidence>
<dbReference type="PANTHER" id="PTHR44379:SF2">
    <property type="entry name" value="BLR6218 PROTEIN"/>
    <property type="match status" value="1"/>
</dbReference>
<keyword evidence="8" id="KW-1185">Reference proteome</keyword>
<dbReference type="GO" id="GO:0051537">
    <property type="term" value="F:2 iron, 2 sulfur cluster binding"/>
    <property type="evidence" value="ECO:0007669"/>
    <property type="project" value="UniProtKB-KW"/>
</dbReference>
<keyword evidence="1" id="KW-0001">2Fe-2S</keyword>
<dbReference type="Proteomes" id="UP000571084">
    <property type="component" value="Unassembled WGS sequence"/>
</dbReference>
<dbReference type="InterPro" id="IPR036884">
    <property type="entry name" value="2Fe-2S-bd_dom_sf"/>
</dbReference>
<dbReference type="RefSeq" id="WP_168053305.1">
    <property type="nucleotide sequence ID" value="NZ_JAAOZT010000002.1"/>
</dbReference>
<dbReference type="InterPro" id="IPR002888">
    <property type="entry name" value="2Fe-2S-bd"/>
</dbReference>
<accession>A0A840RPQ4</accession>
<sequence>MTILNINGKQHNIDLPADTPILWTLRDDIGLTGTKFGCGMALCGACTVHLDGAPIRSCVTPISAAVGKKITTIEVIANDSVGKAIQQAWVALGVPQCGYCQAGQIMSATALLKTTPKPTDEEIDNAMSGNICRCGTYTRIKAAIKQVAANNGVAK</sequence>
<organism evidence="7 8">
    <name type="scientific">Glaciimonas immobilis</name>
    <dbReference type="NCBI Taxonomy" id="728004"/>
    <lineage>
        <taxon>Bacteria</taxon>
        <taxon>Pseudomonadati</taxon>
        <taxon>Pseudomonadota</taxon>
        <taxon>Betaproteobacteria</taxon>
        <taxon>Burkholderiales</taxon>
        <taxon>Oxalobacteraceae</taxon>
        <taxon>Glaciimonas</taxon>
    </lineage>
</organism>
<dbReference type="InterPro" id="IPR012675">
    <property type="entry name" value="Beta-grasp_dom_sf"/>
</dbReference>
<dbReference type="EC" id="1.3.99.16" evidence="7"/>
<dbReference type="PANTHER" id="PTHR44379">
    <property type="entry name" value="OXIDOREDUCTASE WITH IRON-SULFUR SUBUNIT"/>
    <property type="match status" value="1"/>
</dbReference>
<dbReference type="GO" id="GO:0047121">
    <property type="term" value="F:isoquinoline 1-oxidoreductase activity"/>
    <property type="evidence" value="ECO:0007669"/>
    <property type="project" value="UniProtKB-EC"/>
</dbReference>
<keyword evidence="4" id="KW-0408">Iron</keyword>
<dbReference type="GO" id="GO:0046872">
    <property type="term" value="F:metal ion binding"/>
    <property type="evidence" value="ECO:0007669"/>
    <property type="project" value="UniProtKB-KW"/>
</dbReference>
<dbReference type="AlphaFoldDB" id="A0A840RPQ4"/>
<dbReference type="InterPro" id="IPR001041">
    <property type="entry name" value="2Fe-2S_ferredoxin-type"/>
</dbReference>
<feature type="domain" description="2Fe-2S ferredoxin-type" evidence="6">
    <location>
        <begin position="1"/>
        <end position="76"/>
    </location>
</feature>
<protein>
    <submittedName>
        <fullName evidence="7">Isoquinoline 1-oxidoreductase alpha subunit</fullName>
        <ecNumber evidence="7">1.3.99.16</ecNumber>
    </submittedName>
</protein>
<evidence type="ECO:0000256" key="2">
    <source>
        <dbReference type="ARBA" id="ARBA00022723"/>
    </source>
</evidence>
<evidence type="ECO:0000256" key="5">
    <source>
        <dbReference type="ARBA" id="ARBA00023014"/>
    </source>
</evidence>
<keyword evidence="5" id="KW-0411">Iron-sulfur</keyword>
<dbReference type="Gene3D" id="3.10.20.30">
    <property type="match status" value="1"/>
</dbReference>
<dbReference type="CDD" id="cd00207">
    <property type="entry name" value="fer2"/>
    <property type="match status" value="1"/>
</dbReference>
<dbReference type="InterPro" id="IPR036010">
    <property type="entry name" value="2Fe-2S_ferredoxin-like_sf"/>
</dbReference>
<dbReference type="SUPFAM" id="SSF47741">
    <property type="entry name" value="CO dehydrogenase ISP C-domain like"/>
    <property type="match status" value="1"/>
</dbReference>
<dbReference type="InterPro" id="IPR051452">
    <property type="entry name" value="Diverse_Oxidoreductases"/>
</dbReference>
<dbReference type="SUPFAM" id="SSF54292">
    <property type="entry name" value="2Fe-2S ferredoxin-like"/>
    <property type="match status" value="1"/>
</dbReference>
<dbReference type="FunFam" id="3.10.20.30:FF:000020">
    <property type="entry name" value="Xanthine dehydrogenase iron-sulfur subunit"/>
    <property type="match status" value="1"/>
</dbReference>
<evidence type="ECO:0000256" key="3">
    <source>
        <dbReference type="ARBA" id="ARBA00023002"/>
    </source>
</evidence>
<reference evidence="7 8" key="1">
    <citation type="submission" date="2020-08" db="EMBL/GenBank/DDBJ databases">
        <title>Genomic Encyclopedia of Type Strains, Phase IV (KMG-IV): sequencing the most valuable type-strain genomes for metagenomic binning, comparative biology and taxonomic classification.</title>
        <authorList>
            <person name="Goeker M."/>
        </authorList>
    </citation>
    <scope>NUCLEOTIDE SEQUENCE [LARGE SCALE GENOMIC DNA]</scope>
    <source>
        <strain evidence="7 8">DSM 23240</strain>
    </source>
</reference>
<keyword evidence="3 7" id="KW-0560">Oxidoreductase</keyword>
<evidence type="ECO:0000256" key="1">
    <source>
        <dbReference type="ARBA" id="ARBA00022714"/>
    </source>
</evidence>